<dbReference type="Proteomes" id="UP000076502">
    <property type="component" value="Unassembled WGS sequence"/>
</dbReference>
<feature type="compositionally biased region" description="Gly residues" evidence="1">
    <location>
        <begin position="344"/>
        <end position="353"/>
    </location>
</feature>
<organism evidence="2 3">
    <name type="scientific">Dufourea novaeangliae</name>
    <name type="common">Sweat bee</name>
    <dbReference type="NCBI Taxonomy" id="178035"/>
    <lineage>
        <taxon>Eukaryota</taxon>
        <taxon>Metazoa</taxon>
        <taxon>Ecdysozoa</taxon>
        <taxon>Arthropoda</taxon>
        <taxon>Hexapoda</taxon>
        <taxon>Insecta</taxon>
        <taxon>Pterygota</taxon>
        <taxon>Neoptera</taxon>
        <taxon>Endopterygota</taxon>
        <taxon>Hymenoptera</taxon>
        <taxon>Apocrita</taxon>
        <taxon>Aculeata</taxon>
        <taxon>Apoidea</taxon>
        <taxon>Anthophila</taxon>
        <taxon>Halictidae</taxon>
        <taxon>Rophitinae</taxon>
        <taxon>Dufourea</taxon>
    </lineage>
</organism>
<evidence type="ECO:0000313" key="2">
    <source>
        <dbReference type="EMBL" id="KZC05429.1"/>
    </source>
</evidence>
<sequence>MEKISIVCVGNNLLIKKLNPSQEGIHAGDTRAGRVSSGHVAWARTPMELMFHQHPGVLARLVRGISAKLGARPAQVHSPHLHVGSLGLRPSSWISLLRIPICWARRANAVSWQLTGKRRRQGKSGVCWPARKGQKMTMERTTKGTNVYGAGGFGSPSTGAEGGSRPGPPASLSIDRESTVVDRQATVFSSTTTGEEASGAGTSSASAPGVWSGVPDAAPGPSGSTGVPQGAVADCSAAAPPERPDPLAQHGERRRMRDTQRRRFGFVVDGFRGVGPLRRCRAWRGDGPQAGTPPDGGRVRGPGGGQEAAPGAHAAGAPASIGGGGGGYVGAPTTGAQVVVRAAGAGGGAVGPGGKEKRRKRRKKPPAPAVVGPPPPPPARPRAEAPGDAPTGPDHPDK</sequence>
<dbReference type="EMBL" id="KQ434791">
    <property type="protein sequence ID" value="KZC05429.1"/>
    <property type="molecule type" value="Genomic_DNA"/>
</dbReference>
<feature type="region of interest" description="Disordered" evidence="1">
    <location>
        <begin position="344"/>
        <end position="398"/>
    </location>
</feature>
<protein>
    <submittedName>
        <fullName evidence="2">Uncharacterized protein</fullName>
    </submittedName>
</protein>
<dbReference type="AlphaFoldDB" id="A0A154P0H6"/>
<gene>
    <name evidence="2" type="ORF">WN55_05459</name>
</gene>
<keyword evidence="3" id="KW-1185">Reference proteome</keyword>
<evidence type="ECO:0000313" key="3">
    <source>
        <dbReference type="Proteomes" id="UP000076502"/>
    </source>
</evidence>
<feature type="compositionally biased region" description="Pro residues" evidence="1">
    <location>
        <begin position="366"/>
        <end position="380"/>
    </location>
</feature>
<feature type="compositionally biased region" description="Low complexity" evidence="1">
    <location>
        <begin position="307"/>
        <end position="320"/>
    </location>
</feature>
<feature type="compositionally biased region" description="Gly residues" evidence="1">
    <location>
        <begin position="149"/>
        <end position="165"/>
    </location>
</feature>
<name>A0A154P0H6_DUFNO</name>
<feature type="compositionally biased region" description="Low complexity" evidence="1">
    <location>
        <begin position="189"/>
        <end position="207"/>
    </location>
</feature>
<accession>A0A154P0H6</accession>
<proteinExistence type="predicted"/>
<reference evidence="2 3" key="1">
    <citation type="submission" date="2015-07" db="EMBL/GenBank/DDBJ databases">
        <title>The genome of Dufourea novaeangliae.</title>
        <authorList>
            <person name="Pan H."/>
            <person name="Kapheim K."/>
        </authorList>
    </citation>
    <scope>NUCLEOTIDE SEQUENCE [LARGE SCALE GENOMIC DNA]</scope>
    <source>
        <strain evidence="2">0120121106</strain>
        <tissue evidence="2">Whole body</tissue>
    </source>
</reference>
<evidence type="ECO:0000256" key="1">
    <source>
        <dbReference type="SAM" id="MobiDB-lite"/>
    </source>
</evidence>
<feature type="compositionally biased region" description="Basic residues" evidence="1">
    <location>
        <begin position="356"/>
        <end position="365"/>
    </location>
</feature>
<feature type="region of interest" description="Disordered" evidence="1">
    <location>
        <begin position="279"/>
        <end position="332"/>
    </location>
</feature>
<feature type="region of interest" description="Disordered" evidence="1">
    <location>
        <begin position="132"/>
        <end position="261"/>
    </location>
</feature>